<comment type="caution">
    <text evidence="2">The sequence shown here is derived from an EMBL/GenBank/DDBJ whole genome shotgun (WGS) entry which is preliminary data.</text>
</comment>
<dbReference type="AlphaFoldDB" id="A0A5C6X7J1"/>
<name>A0A5C6X7J1_9DELT</name>
<dbReference type="PROSITE" id="PS51257">
    <property type="entry name" value="PROKAR_LIPOPROTEIN"/>
    <property type="match status" value="1"/>
</dbReference>
<dbReference type="InterPro" id="IPR046516">
    <property type="entry name" value="DUF6694"/>
</dbReference>
<reference evidence="2 3" key="1">
    <citation type="submission" date="2019-08" db="EMBL/GenBank/DDBJ databases">
        <title>Bradymonadales sp. TMQ2.</title>
        <authorList>
            <person name="Liang Q."/>
        </authorList>
    </citation>
    <scope>NUCLEOTIDE SEQUENCE [LARGE SCALE GENOMIC DNA]</scope>
    <source>
        <strain evidence="2 3">TMQ2</strain>
    </source>
</reference>
<dbReference type="OrthoDB" id="5540991at2"/>
<dbReference type="Proteomes" id="UP000321046">
    <property type="component" value="Unassembled WGS sequence"/>
</dbReference>
<evidence type="ECO:0000313" key="2">
    <source>
        <dbReference type="EMBL" id="TXD32561.1"/>
    </source>
</evidence>
<protein>
    <recommendedName>
        <fullName evidence="4">Lipoprotein</fullName>
    </recommendedName>
</protein>
<dbReference type="EMBL" id="VOSL01000124">
    <property type="protein sequence ID" value="TXD32561.1"/>
    <property type="molecule type" value="Genomic_DNA"/>
</dbReference>
<evidence type="ECO:0008006" key="4">
    <source>
        <dbReference type="Google" id="ProtNLM"/>
    </source>
</evidence>
<sequence length="268" mass="29335">MNWKRYGVVVALVLVSACAPKVDGSSEEAMQDSIAEIRETLSGSELDAFDAALMTLAFQSAGEGLFDPNVGPEEVSGRVFAQLDGKSADEIIAEAEAVRARVAEEQAARERAQALSEIQELEAARASSDEARQALERFVVTRSRFEKVAQRFGPAQPIIELDVQNTTGYAISRVYFDARLASPGRSVAWLEEQFNYEIPGGLEPGESARWSLEPNMFSSWGDVEERADVVLTVKPYRLDGADGESLFEVNFGESEAARLEALRAEYGE</sequence>
<keyword evidence="1" id="KW-0175">Coiled coil</keyword>
<accession>A0A5C6X7J1</accession>
<organism evidence="2 3">
    <name type="scientific">Lujinxingia vulgaris</name>
    <dbReference type="NCBI Taxonomy" id="2600176"/>
    <lineage>
        <taxon>Bacteria</taxon>
        <taxon>Deltaproteobacteria</taxon>
        <taxon>Bradymonadales</taxon>
        <taxon>Lujinxingiaceae</taxon>
        <taxon>Lujinxingia</taxon>
    </lineage>
</organism>
<dbReference type="Pfam" id="PF20404">
    <property type="entry name" value="DUF6694"/>
    <property type="match status" value="1"/>
</dbReference>
<evidence type="ECO:0000313" key="3">
    <source>
        <dbReference type="Proteomes" id="UP000321046"/>
    </source>
</evidence>
<proteinExistence type="predicted"/>
<gene>
    <name evidence="2" type="ORF">FRC96_17125</name>
</gene>
<evidence type="ECO:0000256" key="1">
    <source>
        <dbReference type="SAM" id="Coils"/>
    </source>
</evidence>
<dbReference type="RefSeq" id="WP_146976240.1">
    <property type="nucleotide sequence ID" value="NZ_VOSL01000124.1"/>
</dbReference>
<feature type="coiled-coil region" evidence="1">
    <location>
        <begin position="88"/>
        <end position="131"/>
    </location>
</feature>